<dbReference type="Pfam" id="PF13091">
    <property type="entry name" value="PLDc_2"/>
    <property type="match status" value="2"/>
</dbReference>
<dbReference type="Proteomes" id="UP000074108">
    <property type="component" value="Unassembled WGS sequence"/>
</dbReference>
<dbReference type="STRING" id="1150625.Q75_07120"/>
<protein>
    <recommendedName>
        <fullName evidence="1">PLD phosphodiesterase domain-containing protein</fullName>
    </recommendedName>
</protein>
<dbReference type="PANTHER" id="PTHR21248">
    <property type="entry name" value="CARDIOLIPIN SYNTHASE"/>
    <property type="match status" value="1"/>
</dbReference>
<sequence>MKKLFNISLSIILIFLLLHSRVNLGYVEYINTHPLILTPTYSGELQLFTDGTELFDQLLKDIRSAKESIYIHFFIFRSDDIGNDLLDLLSEKSEMGVNVILSVDYVGGRKIPNRVIQKLKEKNILFIESRKPSLPYFFYSIQHRNHRKLISIDNHVSYIGGFNVGDEYVSKSKRFGYWRDYHVRIAGNGTSEVENQLIRDFKEDAPYYTSNLPEKDHLYELGRDFAFMFSTGETYEEKLVEIIQTAKKRIIIATPYFIPSDHMINTLKNKISNGVDVILLVPDNTDAWFTKPPSYPITEELMSLGATIYLYEKGFFHGKVMLIDQNVAVVGTANWDSRSFHLNDEASVIIYKSALLHDIEKELTIDFQNSRILTPALFEELPQWELFLKQTPKWITYYF</sequence>
<dbReference type="PIRSF" id="PIRSF000850">
    <property type="entry name" value="Phospholipase_D_PSS"/>
    <property type="match status" value="1"/>
</dbReference>
<evidence type="ECO:0000259" key="1">
    <source>
        <dbReference type="PROSITE" id="PS50035"/>
    </source>
</evidence>
<dbReference type="GO" id="GO:0032049">
    <property type="term" value="P:cardiolipin biosynthetic process"/>
    <property type="evidence" value="ECO:0007669"/>
    <property type="project" value="UniProtKB-ARBA"/>
</dbReference>
<gene>
    <name evidence="2" type="ORF">Q75_07120</name>
</gene>
<name>A0A147K961_9BACI</name>
<keyword evidence="3" id="KW-1185">Reference proteome</keyword>
<dbReference type="InterPro" id="IPR001736">
    <property type="entry name" value="PLipase_D/transphosphatidylase"/>
</dbReference>
<organism evidence="2 3">
    <name type="scientific">Bacillus coahuilensis p1.1.43</name>
    <dbReference type="NCBI Taxonomy" id="1150625"/>
    <lineage>
        <taxon>Bacteria</taxon>
        <taxon>Bacillati</taxon>
        <taxon>Bacillota</taxon>
        <taxon>Bacilli</taxon>
        <taxon>Bacillales</taxon>
        <taxon>Bacillaceae</taxon>
        <taxon>Bacillus</taxon>
    </lineage>
</organism>
<dbReference type="CDD" id="cd09112">
    <property type="entry name" value="PLDc_CLS_2"/>
    <property type="match status" value="1"/>
</dbReference>
<dbReference type="SMART" id="SM00155">
    <property type="entry name" value="PLDc"/>
    <property type="match status" value="2"/>
</dbReference>
<dbReference type="PANTHER" id="PTHR21248:SF7">
    <property type="entry name" value="MINOR CARDIOLIPIN SYNTHASE CLSB"/>
    <property type="match status" value="1"/>
</dbReference>
<dbReference type="CDD" id="cd09110">
    <property type="entry name" value="PLDc_CLS_1"/>
    <property type="match status" value="1"/>
</dbReference>
<dbReference type="AlphaFoldDB" id="A0A147K961"/>
<dbReference type="PROSITE" id="PS50035">
    <property type="entry name" value="PLD"/>
    <property type="match status" value="2"/>
</dbReference>
<dbReference type="InterPro" id="IPR025202">
    <property type="entry name" value="PLD-like_dom"/>
</dbReference>
<evidence type="ECO:0000313" key="3">
    <source>
        <dbReference type="Proteomes" id="UP000074108"/>
    </source>
</evidence>
<accession>A0A147K961</accession>
<dbReference type="Gene3D" id="3.30.870.10">
    <property type="entry name" value="Endonuclease Chain A"/>
    <property type="match status" value="2"/>
</dbReference>
<feature type="domain" description="PLD phosphodiesterase" evidence="1">
    <location>
        <begin position="312"/>
        <end position="339"/>
    </location>
</feature>
<comment type="caution">
    <text evidence="2">The sequence shown here is derived from an EMBL/GenBank/DDBJ whole genome shotgun (WGS) entry which is preliminary data.</text>
</comment>
<dbReference type="EMBL" id="LDYG01000026">
    <property type="protein sequence ID" value="KUP06870.1"/>
    <property type="molecule type" value="Genomic_DNA"/>
</dbReference>
<feature type="domain" description="PLD phosphodiesterase" evidence="1">
    <location>
        <begin position="141"/>
        <end position="168"/>
    </location>
</feature>
<evidence type="ECO:0000313" key="2">
    <source>
        <dbReference type="EMBL" id="KUP06870.1"/>
    </source>
</evidence>
<dbReference type="PATRIC" id="fig|1150625.3.peg.1493"/>
<proteinExistence type="predicted"/>
<reference evidence="2 3" key="1">
    <citation type="journal article" date="2016" name="Front. Microbiol.">
        <title>Microevolution Analysis of Bacillus coahuilensis Unveils Differences in Phosphorus Acquisition Strategies and Their Regulation.</title>
        <authorList>
            <person name="Gomez-Lunar Z."/>
            <person name="Hernandez-Gonzalez I."/>
            <person name="Rodriguez-Torres M.D."/>
            <person name="Souza V."/>
            <person name="Olmedo-Alvarez G."/>
        </authorList>
    </citation>
    <scope>NUCLEOTIDE SEQUENCE [LARGE SCALE GENOMIC DNA]</scope>
    <source>
        <strain evidence="3">p1.1.43</strain>
    </source>
</reference>
<dbReference type="GO" id="GO:0030572">
    <property type="term" value="F:phosphatidyltransferase activity"/>
    <property type="evidence" value="ECO:0007669"/>
    <property type="project" value="UniProtKB-ARBA"/>
</dbReference>
<dbReference type="SUPFAM" id="SSF56024">
    <property type="entry name" value="Phospholipase D/nuclease"/>
    <property type="match status" value="2"/>
</dbReference>